<dbReference type="GO" id="GO:0016301">
    <property type="term" value="F:kinase activity"/>
    <property type="evidence" value="ECO:0007669"/>
    <property type="project" value="UniProtKB-KW"/>
</dbReference>
<reference evidence="1" key="1">
    <citation type="submission" date="2022-10" db="EMBL/GenBank/DDBJ databases">
        <authorList>
            <person name="Chen Y."/>
            <person name="Dougan E. K."/>
            <person name="Chan C."/>
            <person name="Rhodes N."/>
            <person name="Thang M."/>
        </authorList>
    </citation>
    <scope>NUCLEOTIDE SEQUENCE</scope>
</reference>
<evidence type="ECO:0000313" key="3">
    <source>
        <dbReference type="Proteomes" id="UP001152797"/>
    </source>
</evidence>
<organism evidence="1">
    <name type="scientific">Cladocopium goreaui</name>
    <dbReference type="NCBI Taxonomy" id="2562237"/>
    <lineage>
        <taxon>Eukaryota</taxon>
        <taxon>Sar</taxon>
        <taxon>Alveolata</taxon>
        <taxon>Dinophyceae</taxon>
        <taxon>Suessiales</taxon>
        <taxon>Symbiodiniaceae</taxon>
        <taxon>Cladocopium</taxon>
    </lineage>
</organism>
<sequence>MAKRARSMALYERFLEAVEQRCSGAPEEEADAIALAKGFLAQHGDKVEAAWQRFGANGKLPPGDTLPASAFNDFYKWTMMPVIRRLEKKTGRIQCTFSANIRDKELNAALLDSAKQDPPGALFQELTNGLKELSQRHFDVPLFQRACDDTGLSWDAETFREVCGADTPRSMVQELDLDPKGTRRLPTKPSDVLVQAFIGVDVKTGQERLFVEATGPWHRVTWLETSMMQVIYESFFRRRMRERYGEEDEHWYAKWLADAFLRGARSVLAAGQSKMRGIIMTGRRTGGLALMLLQGMFIHSSLKDAAGNCLSLGTSSVTAHYWLKDAGVTGELLPPVGGTHAHELSMVSSAVFAELDNKAGSGWLWVQCLFPPKMA</sequence>
<comment type="caution">
    <text evidence="1">The sequence shown here is derived from an EMBL/GenBank/DDBJ whole genome shotgun (WGS) entry which is preliminary data.</text>
</comment>
<gene>
    <name evidence="1" type="ORF">C1SCF055_LOCUS31483</name>
</gene>
<evidence type="ECO:0000313" key="2">
    <source>
        <dbReference type="EMBL" id="CAL4793099.1"/>
    </source>
</evidence>
<dbReference type="EMBL" id="CAMXCT030003691">
    <property type="protein sequence ID" value="CAL4793099.1"/>
    <property type="molecule type" value="Genomic_DNA"/>
</dbReference>
<evidence type="ECO:0000313" key="1">
    <source>
        <dbReference type="EMBL" id="CAI4005787.1"/>
    </source>
</evidence>
<proteinExistence type="predicted"/>
<dbReference type="Gene3D" id="3.20.140.10">
    <property type="entry name" value="nicotinate phosphoribosyltransferase"/>
    <property type="match status" value="1"/>
</dbReference>
<dbReference type="EMBL" id="CAMXCT020003691">
    <property type="protein sequence ID" value="CAL1159162.1"/>
    <property type="molecule type" value="Genomic_DNA"/>
</dbReference>
<reference evidence="2 3" key="2">
    <citation type="submission" date="2024-05" db="EMBL/GenBank/DDBJ databases">
        <authorList>
            <person name="Chen Y."/>
            <person name="Shah S."/>
            <person name="Dougan E. K."/>
            <person name="Thang M."/>
            <person name="Chan C."/>
        </authorList>
    </citation>
    <scope>NUCLEOTIDE SEQUENCE [LARGE SCALE GENOMIC DNA]</scope>
</reference>
<dbReference type="AlphaFoldDB" id="A0A9P1GAJ3"/>
<keyword evidence="2" id="KW-0418">Kinase</keyword>
<dbReference type="OrthoDB" id="413581at2759"/>
<keyword evidence="2" id="KW-0675">Receptor</keyword>
<keyword evidence="3" id="KW-1185">Reference proteome</keyword>
<accession>A0A9P1GAJ3</accession>
<keyword evidence="2" id="KW-0808">Transferase</keyword>
<dbReference type="EMBL" id="CAMXCT010003691">
    <property type="protein sequence ID" value="CAI4005787.1"/>
    <property type="molecule type" value="Genomic_DNA"/>
</dbReference>
<name>A0A9P1GAJ3_9DINO</name>
<dbReference type="Proteomes" id="UP001152797">
    <property type="component" value="Unassembled WGS sequence"/>
</dbReference>
<protein>
    <submittedName>
        <fullName evidence="2">Tyrosine-protein kinase ephrin type A/B receptor-like domain-containing protein</fullName>
    </submittedName>
</protein>